<dbReference type="InterPro" id="IPR040686">
    <property type="entry name" value="PurK_C"/>
</dbReference>
<dbReference type="NCBIfam" id="TIGR01161">
    <property type="entry name" value="purK"/>
    <property type="match status" value="1"/>
</dbReference>
<gene>
    <name evidence="5 6" type="primary">purK</name>
    <name evidence="7" type="ORF">KU39_78</name>
</gene>
<proteinExistence type="inferred from homology"/>
<dbReference type="PROSITE" id="PS50975">
    <property type="entry name" value="ATP_GRASP"/>
    <property type="match status" value="1"/>
</dbReference>
<dbReference type="Gene3D" id="3.30.470.20">
    <property type="entry name" value="ATP-grasp fold, B domain"/>
    <property type="match status" value="1"/>
</dbReference>
<dbReference type="InterPro" id="IPR005875">
    <property type="entry name" value="PurK"/>
</dbReference>
<dbReference type="Proteomes" id="UP000029558">
    <property type="component" value="Chromosome"/>
</dbReference>
<dbReference type="EC" id="6.3.4.18" evidence="5 6"/>
<comment type="subunit">
    <text evidence="5 6">Homodimer.</text>
</comment>
<dbReference type="Gene3D" id="3.40.50.20">
    <property type="match status" value="1"/>
</dbReference>
<dbReference type="GO" id="GO:0005524">
    <property type="term" value="F:ATP binding"/>
    <property type="evidence" value="ECO:0007669"/>
    <property type="project" value="UniProtKB-UniRule"/>
</dbReference>
<evidence type="ECO:0000256" key="4">
    <source>
        <dbReference type="ARBA" id="ARBA00022840"/>
    </source>
</evidence>
<accession>A0A1L6TFW1</accession>
<comment type="function">
    <text evidence="5">Catalyzes the ATP-dependent conversion of 5-aminoimidazole ribonucleotide (AIR) and HCO(3)(-) to N5-carboxyaminoimidazole ribonucleotide (N5-CAIR).</text>
</comment>
<feature type="binding site" evidence="5">
    <location>
        <begin position="174"/>
        <end position="177"/>
    </location>
    <ligand>
        <name>ATP</name>
        <dbReference type="ChEBI" id="CHEBI:30616"/>
    </ligand>
</feature>
<keyword evidence="4 5" id="KW-0067">ATP-binding</keyword>
<evidence type="ECO:0000256" key="2">
    <source>
        <dbReference type="ARBA" id="ARBA00022741"/>
    </source>
</evidence>
<sequence>MKTLGVLGGGQLARMLALAGYPLGVKVIAYEPTMANSASDVTDVVRGSFTDEKKLKQFAQQVDAVTVETENIPVTAAQYIADCIDFYPSLMALEIAQDRLLEKQYLNELGIKTAGFADINSEDDLKAAVDALGLPCVLKTRRFGYDGKGQYWLRCQDDLARAWQEMGGQPLILEAAVGFDFEISVIGVRDQQGHIKVYPITENTHRNGVLHVSKVLDNFALQQQAEGYIERLLDKLNYVGVLTIEFFSLQGELIANEIAPRVHNSGHWTLDAAVTSQFENHLRAVLGLPLGEVSALGHAAMINCLGAMPKLEEVLSLSDQARYHCYGKSARAGRKVGHINLCLDSATLLAEQLQCLESRLFC</sequence>
<dbReference type="Pfam" id="PF22660">
    <property type="entry name" value="RS_preATP-grasp-like"/>
    <property type="match status" value="1"/>
</dbReference>
<keyword evidence="2 5" id="KW-0547">Nucleotide-binding</keyword>
<dbReference type="SUPFAM" id="SSF51246">
    <property type="entry name" value="Rudiment single hybrid motif"/>
    <property type="match status" value="1"/>
</dbReference>
<dbReference type="SUPFAM" id="SSF56059">
    <property type="entry name" value="Glutathione synthetase ATP-binding domain-like"/>
    <property type="match status" value="1"/>
</dbReference>
<feature type="binding site" evidence="5">
    <location>
        <position position="182"/>
    </location>
    <ligand>
        <name>ATP</name>
        <dbReference type="ChEBI" id="CHEBI:30616"/>
    </ligand>
</feature>
<organism evidence="7 8">
    <name type="scientific">Piscirickettsia salmonis</name>
    <dbReference type="NCBI Taxonomy" id="1238"/>
    <lineage>
        <taxon>Bacteria</taxon>
        <taxon>Pseudomonadati</taxon>
        <taxon>Pseudomonadota</taxon>
        <taxon>Gammaproteobacteria</taxon>
        <taxon>Thiotrichales</taxon>
        <taxon>Piscirickettsiaceae</taxon>
        <taxon>Piscirickettsia</taxon>
    </lineage>
</organism>
<feature type="binding site" evidence="5">
    <location>
        <begin position="256"/>
        <end position="257"/>
    </location>
    <ligand>
        <name>ATP</name>
        <dbReference type="ChEBI" id="CHEBI:30616"/>
    </ligand>
</feature>
<dbReference type="SUPFAM" id="SSF52440">
    <property type="entry name" value="PreATP-grasp domain"/>
    <property type="match status" value="1"/>
</dbReference>
<feature type="binding site" evidence="5">
    <location>
        <position position="99"/>
    </location>
    <ligand>
        <name>ATP</name>
        <dbReference type="ChEBI" id="CHEBI:30616"/>
    </ligand>
</feature>
<dbReference type="PANTHER" id="PTHR11609:SF5">
    <property type="entry name" value="PHOSPHORIBOSYLAMINOIMIDAZOLE CARBOXYLASE"/>
    <property type="match status" value="1"/>
</dbReference>
<dbReference type="InterPro" id="IPR016185">
    <property type="entry name" value="PreATP-grasp_dom_sf"/>
</dbReference>
<dbReference type="GO" id="GO:0034028">
    <property type="term" value="F:5-(carboxyamino)imidazole ribonucleotide synthase activity"/>
    <property type="evidence" value="ECO:0007669"/>
    <property type="project" value="UniProtKB-UniRule"/>
</dbReference>
<dbReference type="Gene3D" id="3.30.1490.20">
    <property type="entry name" value="ATP-grasp fold, A domain"/>
    <property type="match status" value="1"/>
</dbReference>
<comment type="similarity">
    <text evidence="5 6">Belongs to the PurK/PurT family.</text>
</comment>
<dbReference type="HAMAP" id="MF_01928">
    <property type="entry name" value="PurK"/>
    <property type="match status" value="1"/>
</dbReference>
<comment type="function">
    <text evidence="6">Catalyzes the ATP-dependent conversion of 5-aminoimidazole ribonucleotide (AIR) and HCO(3)- to N5-carboxyaminoimidazole ribonucleotide (N5-CAIR).</text>
</comment>
<dbReference type="GO" id="GO:0046872">
    <property type="term" value="F:metal ion binding"/>
    <property type="evidence" value="ECO:0007669"/>
    <property type="project" value="InterPro"/>
</dbReference>
<dbReference type="PANTHER" id="PTHR11609">
    <property type="entry name" value="PURINE BIOSYNTHESIS PROTEIN 6/7, PUR6/7"/>
    <property type="match status" value="1"/>
</dbReference>
<evidence type="ECO:0000313" key="7">
    <source>
        <dbReference type="EMBL" id="ALB21266.1"/>
    </source>
</evidence>
<evidence type="ECO:0000313" key="8">
    <source>
        <dbReference type="Proteomes" id="UP000029558"/>
    </source>
</evidence>
<dbReference type="NCBIfam" id="NF004676">
    <property type="entry name" value="PRK06019.1-2"/>
    <property type="match status" value="1"/>
</dbReference>
<keyword evidence="1 5" id="KW-0436">Ligase</keyword>
<dbReference type="GO" id="GO:0005829">
    <property type="term" value="C:cytosol"/>
    <property type="evidence" value="ECO:0007669"/>
    <property type="project" value="TreeGrafter"/>
</dbReference>
<dbReference type="InterPro" id="IPR011761">
    <property type="entry name" value="ATP-grasp"/>
</dbReference>
<dbReference type="InterPro" id="IPR013815">
    <property type="entry name" value="ATP_grasp_subdomain_1"/>
</dbReference>
<name>A0A1L6TFW1_PISSA</name>
<protein>
    <recommendedName>
        <fullName evidence="5 6">N5-carboxyaminoimidazole ribonucleotide synthase</fullName>
        <shortName evidence="5 6">N5-CAIR synthase</shortName>
        <ecNumber evidence="5 6">6.3.4.18</ecNumber>
    </recommendedName>
    <alternativeName>
        <fullName evidence="5 6">5-(carboxyamino)imidazole ribonucleotide synthetase</fullName>
    </alternativeName>
</protein>
<dbReference type="FunFam" id="3.30.1490.20:FF:000015">
    <property type="entry name" value="N5-carboxyaminoimidazole ribonucleotide synthase"/>
    <property type="match status" value="1"/>
</dbReference>
<feature type="binding site" evidence="5">
    <location>
        <begin position="144"/>
        <end position="150"/>
    </location>
    <ligand>
        <name>ATP</name>
        <dbReference type="ChEBI" id="CHEBI:30616"/>
    </ligand>
</feature>
<dbReference type="InterPro" id="IPR011054">
    <property type="entry name" value="Rudment_hybrid_motif"/>
</dbReference>
<dbReference type="InterPro" id="IPR003135">
    <property type="entry name" value="ATP-grasp_carboxylate-amine"/>
</dbReference>
<dbReference type="EMBL" id="CP012508">
    <property type="protein sequence ID" value="ALB21266.1"/>
    <property type="molecule type" value="Genomic_DNA"/>
</dbReference>
<dbReference type="AlphaFoldDB" id="A0A1L6TFW1"/>
<evidence type="ECO:0000256" key="1">
    <source>
        <dbReference type="ARBA" id="ARBA00022598"/>
    </source>
</evidence>
<evidence type="ECO:0000256" key="5">
    <source>
        <dbReference type="HAMAP-Rule" id="MF_01928"/>
    </source>
</evidence>
<dbReference type="NCBIfam" id="NF004679">
    <property type="entry name" value="PRK06019.1-5"/>
    <property type="match status" value="1"/>
</dbReference>
<keyword evidence="3 5" id="KW-0658">Purine biosynthesis</keyword>
<feature type="binding site" evidence="5">
    <location>
        <position position="205"/>
    </location>
    <ligand>
        <name>ATP</name>
        <dbReference type="ChEBI" id="CHEBI:30616"/>
    </ligand>
</feature>
<dbReference type="OrthoDB" id="9804625at2"/>
<evidence type="ECO:0000256" key="6">
    <source>
        <dbReference type="RuleBase" id="RU361200"/>
    </source>
</evidence>
<dbReference type="GO" id="GO:0004638">
    <property type="term" value="F:phosphoribosylaminoimidazole carboxylase activity"/>
    <property type="evidence" value="ECO:0007669"/>
    <property type="project" value="InterPro"/>
</dbReference>
<dbReference type="RefSeq" id="WP_017376256.1">
    <property type="nucleotide sequence ID" value="NZ_CP012508.1"/>
</dbReference>
<dbReference type="Pfam" id="PF17769">
    <property type="entry name" value="PurK_C"/>
    <property type="match status" value="1"/>
</dbReference>
<dbReference type="InterPro" id="IPR054350">
    <property type="entry name" value="PurT/PurK_preATP-grasp"/>
</dbReference>
<evidence type="ECO:0000256" key="3">
    <source>
        <dbReference type="ARBA" id="ARBA00022755"/>
    </source>
</evidence>
<comment type="pathway">
    <text evidence="5 6">Purine metabolism; IMP biosynthesis via de novo pathway; 5-amino-1-(5-phospho-D-ribosyl)imidazole-4-carboxylate from 5-amino-1-(5-phospho-D-ribosyl)imidazole (N5-CAIR route): step 1/2.</text>
</comment>
<reference evidence="7 8" key="1">
    <citation type="journal article" date="2014" name="Genome Announc.">
        <title>Comparative Genome Analysis of Two Isolates of the Fish Pathogen Piscirickettsia salmonis from Different Hosts Reveals Major Differences in Virulence-Associated Secretion Systems.</title>
        <authorList>
            <person name="Bohle H."/>
            <person name="Henriquez P."/>
            <person name="Grothusen H."/>
            <person name="Navas E."/>
            <person name="Sandoval A."/>
            <person name="Bustamante F."/>
            <person name="Bustos P."/>
            <person name="Mancilla M."/>
        </authorList>
    </citation>
    <scope>NUCLEOTIDE SEQUENCE [LARGE SCALE GENOMIC DNA]</scope>
    <source>
        <strain evidence="8">B1-32597</strain>
    </source>
</reference>
<feature type="binding site" evidence="5">
    <location>
        <position position="139"/>
    </location>
    <ligand>
        <name>ATP</name>
        <dbReference type="ChEBI" id="CHEBI:30616"/>
    </ligand>
</feature>
<dbReference type="Pfam" id="PF02222">
    <property type="entry name" value="ATP-grasp"/>
    <property type="match status" value="1"/>
</dbReference>
<dbReference type="GO" id="GO:0006189">
    <property type="term" value="P:'de novo' IMP biosynthetic process"/>
    <property type="evidence" value="ECO:0007669"/>
    <property type="project" value="UniProtKB-UniRule"/>
</dbReference>
<comment type="catalytic activity">
    <reaction evidence="5 6">
        <text>5-amino-1-(5-phospho-beta-D-ribosyl)imidazole + hydrogencarbonate + ATP = 5-carboxyamino-1-(5-phospho-D-ribosyl)imidazole + ADP + phosphate + 2 H(+)</text>
        <dbReference type="Rhea" id="RHEA:19317"/>
        <dbReference type="ChEBI" id="CHEBI:15378"/>
        <dbReference type="ChEBI" id="CHEBI:17544"/>
        <dbReference type="ChEBI" id="CHEBI:30616"/>
        <dbReference type="ChEBI" id="CHEBI:43474"/>
        <dbReference type="ChEBI" id="CHEBI:58730"/>
        <dbReference type="ChEBI" id="CHEBI:137981"/>
        <dbReference type="ChEBI" id="CHEBI:456216"/>
        <dbReference type="EC" id="6.3.4.18"/>
    </reaction>
</comment>